<dbReference type="AlphaFoldDB" id="A0A8K0RJT5"/>
<organism evidence="1 2">
    <name type="scientific">Fusarium tricinctum</name>
    <dbReference type="NCBI Taxonomy" id="61284"/>
    <lineage>
        <taxon>Eukaryota</taxon>
        <taxon>Fungi</taxon>
        <taxon>Dikarya</taxon>
        <taxon>Ascomycota</taxon>
        <taxon>Pezizomycotina</taxon>
        <taxon>Sordariomycetes</taxon>
        <taxon>Hypocreomycetidae</taxon>
        <taxon>Hypocreales</taxon>
        <taxon>Nectriaceae</taxon>
        <taxon>Fusarium</taxon>
        <taxon>Fusarium tricinctum species complex</taxon>
    </lineage>
</organism>
<feature type="non-terminal residue" evidence="1">
    <location>
        <position position="141"/>
    </location>
</feature>
<reference evidence="1" key="1">
    <citation type="journal article" date="2021" name="Nat. Commun.">
        <title>Genetic determinants of endophytism in the Arabidopsis root mycobiome.</title>
        <authorList>
            <person name="Mesny F."/>
            <person name="Miyauchi S."/>
            <person name="Thiergart T."/>
            <person name="Pickel B."/>
            <person name="Atanasova L."/>
            <person name="Karlsson M."/>
            <person name="Huettel B."/>
            <person name="Barry K.W."/>
            <person name="Haridas S."/>
            <person name="Chen C."/>
            <person name="Bauer D."/>
            <person name="Andreopoulos W."/>
            <person name="Pangilinan J."/>
            <person name="LaButti K."/>
            <person name="Riley R."/>
            <person name="Lipzen A."/>
            <person name="Clum A."/>
            <person name="Drula E."/>
            <person name="Henrissat B."/>
            <person name="Kohler A."/>
            <person name="Grigoriev I.V."/>
            <person name="Martin F.M."/>
            <person name="Hacquard S."/>
        </authorList>
    </citation>
    <scope>NUCLEOTIDE SEQUENCE</scope>
    <source>
        <strain evidence="1">MPI-SDFR-AT-0068</strain>
    </source>
</reference>
<evidence type="ECO:0000313" key="2">
    <source>
        <dbReference type="Proteomes" id="UP000813427"/>
    </source>
</evidence>
<comment type="caution">
    <text evidence="1">The sequence shown here is derived from an EMBL/GenBank/DDBJ whole genome shotgun (WGS) entry which is preliminary data.</text>
</comment>
<sequence length="141" mass="15877">RETDFTVRYMGGPYNVLSLKAVTQRMLSCLFYIELICNPALYSSPERALVRLHCRLPPGPELTSLVRGLYQRSTRVRSRGAEATWAAESLVTPALSARCPVDVRLNDNLMGEQSVSNCPYRVEKLVEDQGLDCGFGREDHR</sequence>
<protein>
    <submittedName>
        <fullName evidence="1">Uncharacterized protein</fullName>
    </submittedName>
</protein>
<dbReference type="EMBL" id="JAGPXF010000009">
    <property type="protein sequence ID" value="KAH7231054.1"/>
    <property type="molecule type" value="Genomic_DNA"/>
</dbReference>
<dbReference type="Proteomes" id="UP000813427">
    <property type="component" value="Unassembled WGS sequence"/>
</dbReference>
<dbReference type="OrthoDB" id="4766886at2759"/>
<proteinExistence type="predicted"/>
<feature type="non-terminal residue" evidence="1">
    <location>
        <position position="1"/>
    </location>
</feature>
<accession>A0A8K0RJT5</accession>
<name>A0A8K0RJT5_9HYPO</name>
<keyword evidence="2" id="KW-1185">Reference proteome</keyword>
<gene>
    <name evidence="1" type="ORF">BKA59DRAFT_362127</name>
</gene>
<evidence type="ECO:0000313" key="1">
    <source>
        <dbReference type="EMBL" id="KAH7231054.1"/>
    </source>
</evidence>